<evidence type="ECO:0000313" key="1">
    <source>
        <dbReference type="EMBL" id="MFC5713327.1"/>
    </source>
</evidence>
<sequence>MPSVAGPVVSLITMSIGLVSISDRLSFRQLVCLLGGICLMNYGFNKG</sequence>
<comment type="caution">
    <text evidence="1">The sequence shown here is derived from an EMBL/GenBank/DDBJ whole genome shotgun (WGS) entry which is preliminary data.</text>
</comment>
<accession>A0ABW0YPE9</accession>
<protein>
    <submittedName>
        <fullName evidence="1">DUF2619 domain-containing protein</fullName>
    </submittedName>
</protein>
<organism evidence="1 2">
    <name type="scientific">Thalassorhabdus alkalitolerans</name>
    <dbReference type="NCBI Taxonomy" id="2282697"/>
    <lineage>
        <taxon>Bacteria</taxon>
        <taxon>Bacillati</taxon>
        <taxon>Bacillota</taxon>
        <taxon>Bacilli</taxon>
        <taxon>Bacillales</taxon>
        <taxon>Bacillaceae</taxon>
        <taxon>Thalassorhabdus</taxon>
    </lineage>
</organism>
<reference evidence="2" key="1">
    <citation type="journal article" date="2019" name="Int. J. Syst. Evol. Microbiol.">
        <title>The Global Catalogue of Microorganisms (GCM) 10K type strain sequencing project: providing services to taxonomists for standard genome sequencing and annotation.</title>
        <authorList>
            <consortium name="The Broad Institute Genomics Platform"/>
            <consortium name="The Broad Institute Genome Sequencing Center for Infectious Disease"/>
            <person name="Wu L."/>
            <person name="Ma J."/>
        </authorList>
    </citation>
    <scope>NUCLEOTIDE SEQUENCE [LARGE SCALE GENOMIC DNA]</scope>
    <source>
        <strain evidence="2">CECT 7184</strain>
    </source>
</reference>
<proteinExistence type="predicted"/>
<dbReference type="Pfam" id="PF10942">
    <property type="entry name" value="DUF2619"/>
    <property type="match status" value="1"/>
</dbReference>
<dbReference type="RefSeq" id="WP_385941936.1">
    <property type="nucleotide sequence ID" value="NZ_JBHSOZ010000005.1"/>
</dbReference>
<keyword evidence="2" id="KW-1185">Reference proteome</keyword>
<evidence type="ECO:0000313" key="2">
    <source>
        <dbReference type="Proteomes" id="UP001596142"/>
    </source>
</evidence>
<gene>
    <name evidence="1" type="ORF">ACFPU1_11065</name>
</gene>
<dbReference type="InterPro" id="IPR020390">
    <property type="entry name" value="Uncharacterised_YqhV"/>
</dbReference>
<dbReference type="EMBL" id="JBHSOZ010000005">
    <property type="protein sequence ID" value="MFC5713327.1"/>
    <property type="molecule type" value="Genomic_DNA"/>
</dbReference>
<name>A0ABW0YPE9_9BACI</name>
<dbReference type="Proteomes" id="UP001596142">
    <property type="component" value="Unassembled WGS sequence"/>
</dbReference>